<dbReference type="InterPro" id="IPR036890">
    <property type="entry name" value="HATPase_C_sf"/>
</dbReference>
<feature type="domain" description="Histidine kinase" evidence="7">
    <location>
        <begin position="184"/>
        <end position="396"/>
    </location>
</feature>
<evidence type="ECO:0000313" key="9">
    <source>
        <dbReference type="Proteomes" id="UP001144341"/>
    </source>
</evidence>
<evidence type="ECO:0000259" key="7">
    <source>
        <dbReference type="PROSITE" id="PS50109"/>
    </source>
</evidence>
<dbReference type="PANTHER" id="PTHR43711:SF1">
    <property type="entry name" value="HISTIDINE KINASE 1"/>
    <property type="match status" value="1"/>
</dbReference>
<keyword evidence="3" id="KW-0597">Phosphoprotein</keyword>
<dbReference type="Gene3D" id="3.30.450.40">
    <property type="match status" value="1"/>
</dbReference>
<dbReference type="InterPro" id="IPR003594">
    <property type="entry name" value="HATPase_dom"/>
</dbReference>
<keyword evidence="4" id="KW-0808">Transferase</keyword>
<dbReference type="RefSeq" id="WP_269415233.1">
    <property type="nucleotide sequence ID" value="NZ_JAPWGL010000002.1"/>
</dbReference>
<dbReference type="Gene3D" id="1.10.287.130">
    <property type="match status" value="1"/>
</dbReference>
<dbReference type="SMART" id="SM00388">
    <property type="entry name" value="HisKA"/>
    <property type="match status" value="1"/>
</dbReference>
<dbReference type="Gene3D" id="3.30.565.10">
    <property type="entry name" value="Histidine kinase-like ATPase, C-terminal domain"/>
    <property type="match status" value="1"/>
</dbReference>
<dbReference type="EMBL" id="JAPWGL010000002">
    <property type="protein sequence ID" value="MCZ4223440.1"/>
    <property type="molecule type" value="Genomic_DNA"/>
</dbReference>
<dbReference type="Pfam" id="PF00512">
    <property type="entry name" value="HisKA"/>
    <property type="match status" value="1"/>
</dbReference>
<sequence>MEPLSKVDIQRDIEAVAKIPIISNILEVVCKTTGMGFSAIARVTADRWIACATNDQIGFGLTVGGELKLDTTICNEIRQHYKSVAIDNVSEDEEWKHHHTPQIYGLQSYISVPIILKNGEFFGTLCAIDPNPAQVNNKHTLDTFHLFADLISFHLSVLNDLSDAEDKNQKQQEEGEIREQFIAMLGHDLRNPVNAISNAVQLQLRSNMDDRNLKLAKIIQDATMRTRGLIDNILDFARGRLGGGINLNFDNTDDLETTLKEVVTEFNIIVPETKINLELDLIKPVKADNKRIAQLFSNLLGNAISHGDQGKPVQVSAKSGDDGLELSIINLGKPIDEATKAHLFKPFSRGKVKHGQEGLGLGLYIASEITKAHGGEIIVNSSALKTCFTVKLPVGK</sequence>
<accession>A0ABT4KWX7</accession>
<dbReference type="PRINTS" id="PR00344">
    <property type="entry name" value="BCTRLSENSOR"/>
</dbReference>
<dbReference type="Pfam" id="PF01590">
    <property type="entry name" value="GAF"/>
    <property type="match status" value="1"/>
</dbReference>
<dbReference type="InterPro" id="IPR005467">
    <property type="entry name" value="His_kinase_dom"/>
</dbReference>
<dbReference type="EC" id="2.7.13.3" evidence="2"/>
<dbReference type="SUPFAM" id="SSF55781">
    <property type="entry name" value="GAF domain-like"/>
    <property type="match status" value="1"/>
</dbReference>
<name>A0ABT4KWX7_9SPHI</name>
<evidence type="ECO:0000256" key="4">
    <source>
        <dbReference type="ARBA" id="ARBA00022679"/>
    </source>
</evidence>
<dbReference type="SUPFAM" id="SSF47384">
    <property type="entry name" value="Homodimeric domain of signal transducing histidine kinase"/>
    <property type="match status" value="1"/>
</dbReference>
<keyword evidence="9" id="KW-1185">Reference proteome</keyword>
<gene>
    <name evidence="8" type="ORF">O0931_09040</name>
</gene>
<dbReference type="InterPro" id="IPR029016">
    <property type="entry name" value="GAF-like_dom_sf"/>
</dbReference>
<dbReference type="InterPro" id="IPR003661">
    <property type="entry name" value="HisK_dim/P_dom"/>
</dbReference>
<evidence type="ECO:0000256" key="6">
    <source>
        <dbReference type="ARBA" id="ARBA00023012"/>
    </source>
</evidence>
<dbReference type="Pfam" id="PF02518">
    <property type="entry name" value="HATPase_c"/>
    <property type="match status" value="1"/>
</dbReference>
<dbReference type="Proteomes" id="UP001144341">
    <property type="component" value="Unassembled WGS sequence"/>
</dbReference>
<dbReference type="InterPro" id="IPR003018">
    <property type="entry name" value="GAF"/>
</dbReference>
<keyword evidence="5 8" id="KW-0418">Kinase</keyword>
<reference evidence="8" key="1">
    <citation type="submission" date="2022-12" db="EMBL/GenBank/DDBJ databases">
        <title>Genome sequence of SJ11.</title>
        <authorList>
            <person name="Woo H."/>
        </authorList>
    </citation>
    <scope>NUCLEOTIDE SEQUENCE</scope>
    <source>
        <strain evidence="8">SJ11</strain>
    </source>
</reference>
<dbReference type="CDD" id="cd00075">
    <property type="entry name" value="HATPase"/>
    <property type="match status" value="1"/>
</dbReference>
<dbReference type="GO" id="GO:0016301">
    <property type="term" value="F:kinase activity"/>
    <property type="evidence" value="ECO:0007669"/>
    <property type="project" value="UniProtKB-KW"/>
</dbReference>
<dbReference type="SMART" id="SM00387">
    <property type="entry name" value="HATPase_c"/>
    <property type="match status" value="1"/>
</dbReference>
<evidence type="ECO:0000256" key="1">
    <source>
        <dbReference type="ARBA" id="ARBA00000085"/>
    </source>
</evidence>
<evidence type="ECO:0000313" key="8">
    <source>
        <dbReference type="EMBL" id="MCZ4223440.1"/>
    </source>
</evidence>
<dbReference type="InterPro" id="IPR050736">
    <property type="entry name" value="Sensor_HK_Regulatory"/>
</dbReference>
<proteinExistence type="predicted"/>
<organism evidence="8 9">
    <name type="scientific">Pedobacter rhodius</name>
    <dbReference type="NCBI Taxonomy" id="3004098"/>
    <lineage>
        <taxon>Bacteria</taxon>
        <taxon>Pseudomonadati</taxon>
        <taxon>Bacteroidota</taxon>
        <taxon>Sphingobacteriia</taxon>
        <taxon>Sphingobacteriales</taxon>
        <taxon>Sphingobacteriaceae</taxon>
        <taxon>Pedobacter</taxon>
    </lineage>
</organism>
<dbReference type="CDD" id="cd00082">
    <property type="entry name" value="HisKA"/>
    <property type="match status" value="1"/>
</dbReference>
<dbReference type="SUPFAM" id="SSF55874">
    <property type="entry name" value="ATPase domain of HSP90 chaperone/DNA topoisomerase II/histidine kinase"/>
    <property type="match status" value="1"/>
</dbReference>
<protein>
    <recommendedName>
        <fullName evidence="2">histidine kinase</fullName>
        <ecNumber evidence="2">2.7.13.3</ecNumber>
    </recommendedName>
</protein>
<keyword evidence="6" id="KW-0902">Two-component regulatory system</keyword>
<dbReference type="InterPro" id="IPR004358">
    <property type="entry name" value="Sig_transdc_His_kin-like_C"/>
</dbReference>
<dbReference type="PROSITE" id="PS50109">
    <property type="entry name" value="HIS_KIN"/>
    <property type="match status" value="1"/>
</dbReference>
<evidence type="ECO:0000256" key="2">
    <source>
        <dbReference type="ARBA" id="ARBA00012438"/>
    </source>
</evidence>
<dbReference type="InterPro" id="IPR036097">
    <property type="entry name" value="HisK_dim/P_sf"/>
</dbReference>
<evidence type="ECO:0000256" key="3">
    <source>
        <dbReference type="ARBA" id="ARBA00022553"/>
    </source>
</evidence>
<dbReference type="PANTHER" id="PTHR43711">
    <property type="entry name" value="TWO-COMPONENT HISTIDINE KINASE"/>
    <property type="match status" value="1"/>
</dbReference>
<evidence type="ECO:0000256" key="5">
    <source>
        <dbReference type="ARBA" id="ARBA00022777"/>
    </source>
</evidence>
<comment type="caution">
    <text evidence="8">The sequence shown here is derived from an EMBL/GenBank/DDBJ whole genome shotgun (WGS) entry which is preliminary data.</text>
</comment>
<comment type="catalytic activity">
    <reaction evidence="1">
        <text>ATP + protein L-histidine = ADP + protein N-phospho-L-histidine.</text>
        <dbReference type="EC" id="2.7.13.3"/>
    </reaction>
</comment>